<organism evidence="1 2">
    <name type="scientific">Paenibacillus germinis</name>
    <dbReference type="NCBI Taxonomy" id="2654979"/>
    <lineage>
        <taxon>Bacteria</taxon>
        <taxon>Bacillati</taxon>
        <taxon>Bacillota</taxon>
        <taxon>Bacilli</taxon>
        <taxon>Bacillales</taxon>
        <taxon>Paenibacillaceae</taxon>
        <taxon>Paenibacillus</taxon>
    </lineage>
</organism>
<proteinExistence type="predicted"/>
<protein>
    <submittedName>
        <fullName evidence="1">Uncharacterized protein</fullName>
    </submittedName>
</protein>
<reference evidence="1 2" key="1">
    <citation type="submission" date="2019-10" db="EMBL/GenBank/DDBJ databases">
        <title>Description of Paenibacillus choica sp. nov.</title>
        <authorList>
            <person name="Carlier A."/>
            <person name="Qi S."/>
        </authorList>
    </citation>
    <scope>NUCLEOTIDE SEQUENCE [LARGE SCALE GENOMIC DNA]</scope>
    <source>
        <strain evidence="1 2">LMG 31460</strain>
    </source>
</reference>
<comment type="caution">
    <text evidence="1">The sequence shown here is derived from an EMBL/GenBank/DDBJ whole genome shotgun (WGS) entry which is preliminary data.</text>
</comment>
<dbReference type="Proteomes" id="UP000658690">
    <property type="component" value="Unassembled WGS sequence"/>
</dbReference>
<name>A0ABX1Z1N9_9BACL</name>
<gene>
    <name evidence="1" type="ORF">GC102_10385</name>
</gene>
<dbReference type="EMBL" id="WHOC01000049">
    <property type="protein sequence ID" value="NOU86181.1"/>
    <property type="molecule type" value="Genomic_DNA"/>
</dbReference>
<keyword evidence="2" id="KW-1185">Reference proteome</keyword>
<evidence type="ECO:0000313" key="1">
    <source>
        <dbReference type="EMBL" id="NOU86181.1"/>
    </source>
</evidence>
<evidence type="ECO:0000313" key="2">
    <source>
        <dbReference type="Proteomes" id="UP000658690"/>
    </source>
</evidence>
<sequence>MPNNLLFRNYLRSHPEKVVGYSQLKKHLASL</sequence>
<dbReference type="InterPro" id="IPR043519">
    <property type="entry name" value="NT_sf"/>
</dbReference>
<accession>A0ABX1Z1N9</accession>
<dbReference type="Gene3D" id="3.30.460.10">
    <property type="entry name" value="Beta Polymerase, domain 2"/>
    <property type="match status" value="1"/>
</dbReference>